<keyword evidence="3" id="KW-1185">Reference proteome</keyword>
<dbReference type="RefSeq" id="WP_010603237.1">
    <property type="nucleotide sequence ID" value="NZ_JAPJUH010000003.1"/>
</dbReference>
<dbReference type="Proteomes" id="UP001142592">
    <property type="component" value="Unassembled WGS sequence"/>
</dbReference>
<evidence type="ECO:0000313" key="2">
    <source>
        <dbReference type="EMBL" id="MCX3265411.1"/>
    </source>
</evidence>
<organism evidence="2 3">
    <name type="scientific">Pedobacter agri</name>
    <dbReference type="NCBI Taxonomy" id="454586"/>
    <lineage>
        <taxon>Bacteria</taxon>
        <taxon>Pseudomonadati</taxon>
        <taxon>Bacteroidota</taxon>
        <taxon>Sphingobacteriia</taxon>
        <taxon>Sphingobacteriales</taxon>
        <taxon>Sphingobacteriaceae</taxon>
        <taxon>Pedobacter</taxon>
    </lineage>
</organism>
<comment type="caution">
    <text evidence="2">The sequence shown here is derived from an EMBL/GenBank/DDBJ whole genome shotgun (WGS) entry which is preliminary data.</text>
</comment>
<evidence type="ECO:0000313" key="3">
    <source>
        <dbReference type="Proteomes" id="UP001142592"/>
    </source>
</evidence>
<dbReference type="PROSITE" id="PS51257">
    <property type="entry name" value="PROKAR_LIPOPROTEIN"/>
    <property type="match status" value="1"/>
</dbReference>
<evidence type="ECO:0000259" key="1">
    <source>
        <dbReference type="Pfam" id="PF18942"/>
    </source>
</evidence>
<name>A0A9X3DE05_9SPHI</name>
<dbReference type="AlphaFoldDB" id="A0A9X3DE05"/>
<gene>
    <name evidence="2" type="ORF">OQZ29_11685</name>
</gene>
<proteinExistence type="predicted"/>
<protein>
    <submittedName>
        <fullName evidence="2">DUF5689 domain-containing protein</fullName>
    </submittedName>
</protein>
<feature type="domain" description="DUF5689" evidence="1">
    <location>
        <begin position="37"/>
        <end position="234"/>
    </location>
</feature>
<dbReference type="EMBL" id="JAPJUH010000003">
    <property type="protein sequence ID" value="MCX3265411.1"/>
    <property type="molecule type" value="Genomic_DNA"/>
</dbReference>
<sequence>MKKIIIYSFVLISISVWMIGCKKQNYPGGEVSPYLPIFDLRGLYKGSDITLSPENMYGSSSISAVVVSDHSGKNLPAGLLIVQDKKRLSQLRGIAIPIGADAAKYVPGDSVVINVTGGVLGRVDGILQIKGISPGAVNRVAQNKPIAKNRVPSSFILADPNKYESTLLAIVKGGFNPLPTPTDVLSGNKTLNDGFADITLHTEATATFANNPLQFSANYYGILFNKVSSTGTLIPEHRMRTASDVITLSSTPEIPDFIISGWIPDPRGTNANNNYIQFIATRDINFAVTPFSVVTTNNAGASTPAGFPANGWATGGLRTYKFNLTTGSVRKGGYFYVGGTGRTINSTGSTPIPTAQYIRGINYSTTAGDGFGAITNTLLANSGNAYGIAAFRGTTVTATTRPIDVVFVHNGGSLFTPGPPAQGYRIANNDFYDVYDPLEVDPADPNKGFQPFYLQGTNTIRFNYHDNSVADLGWFYKAGGIYSVTLGKWVKARDMKYIILPKDNSPANMSIIEDDNIVLRVNAATGVEIGRDTIPPTRIR</sequence>
<dbReference type="InterPro" id="IPR043744">
    <property type="entry name" value="DUF5689"/>
</dbReference>
<dbReference type="Pfam" id="PF18942">
    <property type="entry name" value="DUF5689"/>
    <property type="match status" value="1"/>
</dbReference>
<accession>A0A9X3DE05</accession>
<reference evidence="2" key="1">
    <citation type="submission" date="2022-11" db="EMBL/GenBank/DDBJ databases">
        <authorList>
            <person name="Graham C."/>
            <person name="Newman J.D."/>
        </authorList>
    </citation>
    <scope>NUCLEOTIDE SEQUENCE</scope>
    <source>
        <strain evidence="2">DSM 19486</strain>
    </source>
</reference>